<name>J9FHU3_9ZZZZ</name>
<comment type="caution">
    <text evidence="1">The sequence shown here is derived from an EMBL/GenBank/DDBJ whole genome shotgun (WGS) entry which is preliminary data.</text>
</comment>
<dbReference type="AlphaFoldDB" id="J9FHU3"/>
<gene>
    <name evidence="1" type="ORF">EVA_17896</name>
</gene>
<accession>J9FHU3</accession>
<evidence type="ECO:0000313" key="1">
    <source>
        <dbReference type="EMBL" id="EJW93998.1"/>
    </source>
</evidence>
<dbReference type="EMBL" id="AMCI01006638">
    <property type="protein sequence ID" value="EJW93998.1"/>
    <property type="molecule type" value="Genomic_DNA"/>
</dbReference>
<organism evidence="1">
    <name type="scientific">gut metagenome</name>
    <dbReference type="NCBI Taxonomy" id="749906"/>
    <lineage>
        <taxon>unclassified sequences</taxon>
        <taxon>metagenomes</taxon>
        <taxon>organismal metagenomes</taxon>
    </lineage>
</organism>
<protein>
    <submittedName>
        <fullName evidence="1">Uncharacterized protein</fullName>
    </submittedName>
</protein>
<reference evidence="1" key="1">
    <citation type="journal article" date="2012" name="PLoS ONE">
        <title>Gene sets for utilization of primary and secondary nutrition supplies in the distal gut of endangered iberian lynx.</title>
        <authorList>
            <person name="Alcaide M."/>
            <person name="Messina E."/>
            <person name="Richter M."/>
            <person name="Bargiela R."/>
            <person name="Peplies J."/>
            <person name="Huws S.A."/>
            <person name="Newbold C.J."/>
            <person name="Golyshin P.N."/>
            <person name="Simon M.A."/>
            <person name="Lopez G."/>
            <person name="Yakimov M.M."/>
            <person name="Ferrer M."/>
        </authorList>
    </citation>
    <scope>NUCLEOTIDE SEQUENCE</scope>
</reference>
<sequence>MRQLRYLSVQQSVQEQVQAYLLFPVQSKVNLRQK</sequence>
<proteinExistence type="predicted"/>